<dbReference type="SMART" id="SM00873">
    <property type="entry name" value="B3_4"/>
    <property type="match status" value="1"/>
</dbReference>
<gene>
    <name evidence="2" type="ORF">HNP84_002408</name>
</gene>
<evidence type="ECO:0000313" key="2">
    <source>
        <dbReference type="EMBL" id="MBB5132692.1"/>
    </source>
</evidence>
<dbReference type="AlphaFoldDB" id="A0A840NZW7"/>
<dbReference type="InterPro" id="IPR020825">
    <property type="entry name" value="Phe-tRNA_synthase-like_B3/B4"/>
</dbReference>
<protein>
    <submittedName>
        <fullName evidence="2">DNA/RNA-binding domain of Phe-tRNA-synthetase-like protein</fullName>
    </submittedName>
</protein>
<sequence length="222" mass="24805">MRIEDIWIDEAVTALRPDFEVLLMTVRGLANSPSDDRSRAWLAEAAAGAVSPDHEKVEAWRAAYRAFGAKPQRTRPSVDALLRRMPLPEINAVVDAYNAVSVKHVLPIGGEDLAHYSGPARLVRATGEEPFDTVDRGEPVTEHPEIGEVVWRDDTGVTCRRWNWRQCVRTRITESTTDALFILERLAPLERDELTAAASELAEMLREISPGIQVESRLVTAR</sequence>
<dbReference type="RefSeq" id="WP_312924468.1">
    <property type="nucleotide sequence ID" value="NZ_BAABIX010000003.1"/>
</dbReference>
<dbReference type="InterPro" id="IPR005146">
    <property type="entry name" value="B3/B4_tRNA-bd"/>
</dbReference>
<dbReference type="Gene3D" id="3.50.40.10">
    <property type="entry name" value="Phenylalanyl-trna Synthetase, Chain B, domain 3"/>
    <property type="match status" value="1"/>
</dbReference>
<dbReference type="EMBL" id="JACHGN010000004">
    <property type="protein sequence ID" value="MBB5132692.1"/>
    <property type="molecule type" value="Genomic_DNA"/>
</dbReference>
<dbReference type="Proteomes" id="UP000578449">
    <property type="component" value="Unassembled WGS sequence"/>
</dbReference>
<dbReference type="GO" id="GO:0004826">
    <property type="term" value="F:phenylalanine-tRNA ligase activity"/>
    <property type="evidence" value="ECO:0007669"/>
    <property type="project" value="InterPro"/>
</dbReference>
<organism evidence="2 3">
    <name type="scientific">Thermocatellispora tengchongensis</name>
    <dbReference type="NCBI Taxonomy" id="1073253"/>
    <lineage>
        <taxon>Bacteria</taxon>
        <taxon>Bacillati</taxon>
        <taxon>Actinomycetota</taxon>
        <taxon>Actinomycetes</taxon>
        <taxon>Streptosporangiales</taxon>
        <taxon>Streptosporangiaceae</taxon>
        <taxon>Thermocatellispora</taxon>
    </lineage>
</organism>
<dbReference type="GO" id="GO:0003723">
    <property type="term" value="F:RNA binding"/>
    <property type="evidence" value="ECO:0007669"/>
    <property type="project" value="InterPro"/>
</dbReference>
<comment type="caution">
    <text evidence="2">The sequence shown here is derived from an EMBL/GenBank/DDBJ whole genome shotgun (WGS) entry which is preliminary data.</text>
</comment>
<feature type="domain" description="B3/B4 tRNA-binding" evidence="1">
    <location>
        <begin position="58"/>
        <end position="210"/>
    </location>
</feature>
<dbReference type="SUPFAM" id="SSF56037">
    <property type="entry name" value="PheT/TilS domain"/>
    <property type="match status" value="1"/>
</dbReference>
<dbReference type="Pfam" id="PF03483">
    <property type="entry name" value="B3_4"/>
    <property type="match status" value="1"/>
</dbReference>
<name>A0A840NZW7_9ACTN</name>
<dbReference type="PANTHER" id="PTHR39209:SF2">
    <property type="entry name" value="CYTOPLASMIC PROTEIN"/>
    <property type="match status" value="1"/>
</dbReference>
<evidence type="ECO:0000259" key="1">
    <source>
        <dbReference type="SMART" id="SM00873"/>
    </source>
</evidence>
<proteinExistence type="predicted"/>
<keyword evidence="3" id="KW-1185">Reference proteome</keyword>
<reference evidence="2 3" key="1">
    <citation type="submission" date="2020-08" db="EMBL/GenBank/DDBJ databases">
        <title>Genomic Encyclopedia of Type Strains, Phase IV (KMG-IV): sequencing the most valuable type-strain genomes for metagenomic binning, comparative biology and taxonomic classification.</title>
        <authorList>
            <person name="Goeker M."/>
        </authorList>
    </citation>
    <scope>NUCLEOTIDE SEQUENCE [LARGE SCALE GENOMIC DNA]</scope>
    <source>
        <strain evidence="2 3">DSM 45615</strain>
    </source>
</reference>
<dbReference type="PANTHER" id="PTHR39209">
    <property type="match status" value="1"/>
</dbReference>
<evidence type="ECO:0000313" key="3">
    <source>
        <dbReference type="Proteomes" id="UP000578449"/>
    </source>
</evidence>
<accession>A0A840NZW7</accession>